<gene>
    <name evidence="1" type="ORF">CSSPTR1EN2_LOCUS21381</name>
</gene>
<dbReference type="EMBL" id="OZ019900">
    <property type="protein sequence ID" value="CAK9233228.1"/>
    <property type="molecule type" value="Genomic_DNA"/>
</dbReference>
<protein>
    <submittedName>
        <fullName evidence="1">Uncharacterized protein</fullName>
    </submittedName>
</protein>
<accession>A0ABP0UY02</accession>
<proteinExistence type="predicted"/>
<evidence type="ECO:0000313" key="2">
    <source>
        <dbReference type="Proteomes" id="UP001497512"/>
    </source>
</evidence>
<dbReference type="Proteomes" id="UP001497512">
    <property type="component" value="Chromosome 8"/>
</dbReference>
<sequence>MLCGDFAKEHKRLGDCEVAVGFPFALNALESLPRVLSHRAIEQTVSRGLLSTRAAHLAVGGDAHELQPGSNREALVKGEPDESAHFPWAGIVPNSGDGLLSGRVL</sequence>
<reference evidence="1" key="1">
    <citation type="submission" date="2024-02" db="EMBL/GenBank/DDBJ databases">
        <authorList>
            <consortium name="ELIXIR-Norway"/>
            <consortium name="Elixir Norway"/>
        </authorList>
    </citation>
    <scope>NUCLEOTIDE SEQUENCE</scope>
</reference>
<keyword evidence="2" id="KW-1185">Reference proteome</keyword>
<organism evidence="1 2">
    <name type="scientific">Sphagnum troendelagicum</name>
    <dbReference type="NCBI Taxonomy" id="128251"/>
    <lineage>
        <taxon>Eukaryota</taxon>
        <taxon>Viridiplantae</taxon>
        <taxon>Streptophyta</taxon>
        <taxon>Embryophyta</taxon>
        <taxon>Bryophyta</taxon>
        <taxon>Sphagnophytina</taxon>
        <taxon>Sphagnopsida</taxon>
        <taxon>Sphagnales</taxon>
        <taxon>Sphagnaceae</taxon>
        <taxon>Sphagnum</taxon>
    </lineage>
</organism>
<evidence type="ECO:0000313" key="1">
    <source>
        <dbReference type="EMBL" id="CAK9233228.1"/>
    </source>
</evidence>
<name>A0ABP0UY02_9BRYO</name>